<feature type="transmembrane region" description="Helical" evidence="1">
    <location>
        <begin position="132"/>
        <end position="152"/>
    </location>
</feature>
<dbReference type="HOGENOM" id="CLU_1716469_0_0_1"/>
<evidence type="ECO:0000256" key="1">
    <source>
        <dbReference type="SAM" id="Phobius"/>
    </source>
</evidence>
<sequence length="153" mass="18002">MERDLNLKATELRLGLPGREEEFDHQQIVSNSKNNKRALSEYEDDESISHYEATTPHVTKRFHRKKKWEKGRGRTLGVSGGCLEMVSGRALWCWLSSPMRFWISGGFGQWWVGMVCYRRWQQITNKRERGRKLGIFWVGVLCCRSFAGFLGWW</sequence>
<reference evidence="3" key="1">
    <citation type="journal article" date="2011" name="Nature">
        <title>Genome sequence and analysis of the tuber crop potato.</title>
        <authorList>
            <consortium name="The Potato Genome Sequencing Consortium"/>
        </authorList>
    </citation>
    <scope>NUCLEOTIDE SEQUENCE [LARGE SCALE GENOMIC DNA]</scope>
    <source>
        <strain evidence="3">cv. DM1-3 516 R44</strain>
    </source>
</reference>
<dbReference type="Gramene" id="PGSC0003DMT400088529">
    <property type="protein sequence ID" value="PGSC0003DMT400088529"/>
    <property type="gene ID" value="PGSC0003DMG400038100"/>
</dbReference>
<dbReference type="InParanoid" id="M1DG62"/>
<evidence type="ECO:0000313" key="2">
    <source>
        <dbReference type="EnsemblPlants" id="PGSC0003DMT400088529"/>
    </source>
</evidence>
<reference evidence="2" key="2">
    <citation type="submission" date="2015-06" db="UniProtKB">
        <authorList>
            <consortium name="EnsemblPlants"/>
        </authorList>
    </citation>
    <scope>IDENTIFICATION</scope>
    <source>
        <strain evidence="2">DM1-3 516 R44</strain>
    </source>
</reference>
<keyword evidence="1" id="KW-0472">Membrane</keyword>
<dbReference type="EnsemblPlants" id="PGSC0003DMT400088529">
    <property type="protein sequence ID" value="PGSC0003DMT400088529"/>
    <property type="gene ID" value="PGSC0003DMG400038100"/>
</dbReference>
<organism evidence="2 3">
    <name type="scientific">Solanum tuberosum</name>
    <name type="common">Potato</name>
    <dbReference type="NCBI Taxonomy" id="4113"/>
    <lineage>
        <taxon>Eukaryota</taxon>
        <taxon>Viridiplantae</taxon>
        <taxon>Streptophyta</taxon>
        <taxon>Embryophyta</taxon>
        <taxon>Tracheophyta</taxon>
        <taxon>Spermatophyta</taxon>
        <taxon>Magnoliopsida</taxon>
        <taxon>eudicotyledons</taxon>
        <taxon>Gunneridae</taxon>
        <taxon>Pentapetalae</taxon>
        <taxon>asterids</taxon>
        <taxon>lamiids</taxon>
        <taxon>Solanales</taxon>
        <taxon>Solanaceae</taxon>
        <taxon>Solanoideae</taxon>
        <taxon>Solaneae</taxon>
        <taxon>Solanum</taxon>
    </lineage>
</organism>
<dbReference type="PaxDb" id="4113-PGSC0003DMT400088529"/>
<protein>
    <submittedName>
        <fullName evidence="2">Nt-iaa2.3 deduced protein</fullName>
    </submittedName>
</protein>
<dbReference type="Proteomes" id="UP000011115">
    <property type="component" value="Unassembled WGS sequence"/>
</dbReference>
<dbReference type="AlphaFoldDB" id="M1DG62"/>
<name>M1DG62_SOLTU</name>
<keyword evidence="1" id="KW-1133">Transmembrane helix</keyword>
<keyword evidence="1" id="KW-0812">Transmembrane</keyword>
<evidence type="ECO:0000313" key="3">
    <source>
        <dbReference type="Proteomes" id="UP000011115"/>
    </source>
</evidence>
<proteinExistence type="predicted"/>
<accession>M1DG62</accession>
<keyword evidence="3" id="KW-1185">Reference proteome</keyword>